<protein>
    <submittedName>
        <fullName evidence="2">Neuropeptide-18</fullName>
    </submittedName>
</protein>
<reference evidence="2" key="1">
    <citation type="submission" date="2009-12" db="EMBL/GenBank/DDBJ databases">
        <authorList>
            <person name="Collins J."/>
            <person name="Hou X."/>
            <person name="Romanova E.V."/>
            <person name="Miller C.M."/>
            <person name="Lambrus B.G."/>
            <person name="Sweedler J.V."/>
            <person name="Newmark P.A."/>
        </authorList>
    </citation>
    <scope>NUCLEOTIDE SEQUENCE</scope>
</reference>
<dbReference type="EMBL" id="BK007027">
    <property type="protein sequence ID" value="DAA33916.1"/>
    <property type="molecule type" value="mRNA"/>
</dbReference>
<evidence type="ECO:0000256" key="1">
    <source>
        <dbReference type="SAM" id="Phobius"/>
    </source>
</evidence>
<proteinExistence type="evidence at transcript level"/>
<reference evidence="2" key="2">
    <citation type="journal article" date="2010" name="PLoS Biol.">
        <title>Genome-wide analyses reveal a role for peptide hormones in planarian germline development.</title>
        <authorList>
            <person name="Collins J.J."/>
            <person name="Hou X."/>
            <person name="Romanova E.V."/>
            <person name="Lambrus B.G."/>
            <person name="Miller C.M."/>
            <person name="Saberi A."/>
            <person name="Sweedler J.V."/>
            <person name="Newmark P.A."/>
        </authorList>
    </citation>
    <scope>NUCLEOTIDE SEQUENCE</scope>
</reference>
<accession>E3CTK2</accession>
<name>E3CTK2_SCHMD</name>
<sequence>MELFSRTTVFFLIIFPIWMMSVILIEARNMDLDEYDSLLPKDKRGAEFFIRRVVGKRGAEFFIRRVVGKRNSDYLIQ</sequence>
<keyword evidence="1" id="KW-1133">Transmembrane helix</keyword>
<evidence type="ECO:0000313" key="2">
    <source>
        <dbReference type="EMBL" id="DAA33916.1"/>
    </source>
</evidence>
<feature type="transmembrane region" description="Helical" evidence="1">
    <location>
        <begin position="6"/>
        <end position="25"/>
    </location>
</feature>
<keyword evidence="2" id="KW-0527">Neuropeptide</keyword>
<keyword evidence="1" id="KW-0812">Transmembrane</keyword>
<dbReference type="AlphaFoldDB" id="E3CTK2"/>
<organism evidence="2">
    <name type="scientific">Schmidtea mediterranea</name>
    <name type="common">Freshwater planarian flatworm</name>
    <dbReference type="NCBI Taxonomy" id="79327"/>
    <lineage>
        <taxon>Eukaryota</taxon>
        <taxon>Metazoa</taxon>
        <taxon>Spiralia</taxon>
        <taxon>Lophotrochozoa</taxon>
        <taxon>Platyhelminthes</taxon>
        <taxon>Rhabditophora</taxon>
        <taxon>Seriata</taxon>
        <taxon>Tricladida</taxon>
        <taxon>Continenticola</taxon>
        <taxon>Geoplanoidea</taxon>
        <taxon>Dugesiidae</taxon>
        <taxon>Schmidtea</taxon>
    </lineage>
</organism>
<dbReference type="GO" id="GO:0007218">
    <property type="term" value="P:neuropeptide signaling pathway"/>
    <property type="evidence" value="ECO:0007669"/>
    <property type="project" value="UniProtKB-KW"/>
</dbReference>
<keyword evidence="1" id="KW-0472">Membrane</keyword>